<protein>
    <recommendedName>
        <fullName evidence="2">Iron-sulfur cluster assembly 1 homolog, mitochondrial</fullName>
    </recommendedName>
</protein>
<keyword evidence="5" id="KW-1185">Reference proteome</keyword>
<evidence type="ECO:0000256" key="1">
    <source>
        <dbReference type="ARBA" id="ARBA00006718"/>
    </source>
</evidence>
<dbReference type="InterPro" id="IPR035903">
    <property type="entry name" value="HesB-like_dom_sf"/>
</dbReference>
<organism evidence="4 5">
    <name type="scientific">Culex pipiens pipiens</name>
    <name type="common">Northern house mosquito</name>
    <dbReference type="NCBI Taxonomy" id="38569"/>
    <lineage>
        <taxon>Eukaryota</taxon>
        <taxon>Metazoa</taxon>
        <taxon>Ecdysozoa</taxon>
        <taxon>Arthropoda</taxon>
        <taxon>Hexapoda</taxon>
        <taxon>Insecta</taxon>
        <taxon>Pterygota</taxon>
        <taxon>Neoptera</taxon>
        <taxon>Endopterygota</taxon>
        <taxon>Diptera</taxon>
        <taxon>Nematocera</taxon>
        <taxon>Culicoidea</taxon>
        <taxon>Culicidae</taxon>
        <taxon>Culicinae</taxon>
        <taxon>Culicini</taxon>
        <taxon>Culex</taxon>
        <taxon>Culex</taxon>
    </lineage>
</organism>
<dbReference type="Proteomes" id="UP001562425">
    <property type="component" value="Unassembled WGS sequence"/>
</dbReference>
<dbReference type="Gene3D" id="2.60.300.12">
    <property type="entry name" value="HesB-like domain"/>
    <property type="match status" value="1"/>
</dbReference>
<proteinExistence type="inferred from homology"/>
<comment type="similarity">
    <text evidence="1">Belongs to the HesB/IscA family.</text>
</comment>
<dbReference type="PANTHER" id="PTHR10072">
    <property type="entry name" value="IRON-SULFUR CLUSTER ASSEMBLY PROTEIN"/>
    <property type="match status" value="1"/>
</dbReference>
<dbReference type="InterPro" id="IPR000361">
    <property type="entry name" value="ATAP_core_dom"/>
</dbReference>
<comment type="caution">
    <text evidence="4">The sequence shown here is derived from an EMBL/GenBank/DDBJ whole genome shotgun (WGS) entry which is preliminary data.</text>
</comment>
<evidence type="ECO:0000256" key="2">
    <source>
        <dbReference type="ARBA" id="ARBA00039743"/>
    </source>
</evidence>
<dbReference type="AlphaFoldDB" id="A0ABD1D5B9"/>
<dbReference type="SUPFAM" id="SSF89360">
    <property type="entry name" value="HesB-like domain"/>
    <property type="match status" value="1"/>
</dbReference>
<dbReference type="Pfam" id="PF01521">
    <property type="entry name" value="Fe-S_biosyn"/>
    <property type="match status" value="1"/>
</dbReference>
<evidence type="ECO:0000313" key="4">
    <source>
        <dbReference type="EMBL" id="KAL1394815.1"/>
    </source>
</evidence>
<feature type="domain" description="Core" evidence="3">
    <location>
        <begin position="111"/>
        <end position="161"/>
    </location>
</feature>
<sequence>MVKQCLVPTLKQSPGMTYWEPTTKDMQIPENYRTVFRPLMLQLQLPRTWSNEETPPARTGVFLTRANSSQSVWISGRLRKPDNGPTSGRHVEFGGGSRRAAHVEDAVAGEHKMDEEVVQDGVKVLIDKKAQLSLLGTEMDFVENKLSAEFVFNNPNIKGTYKYGVKVFLCYRCAQRTSANLPPRKRIGSLGVVATG</sequence>
<evidence type="ECO:0000259" key="3">
    <source>
        <dbReference type="Pfam" id="PF01521"/>
    </source>
</evidence>
<dbReference type="InterPro" id="IPR050322">
    <property type="entry name" value="Fe-S_cluster_asmbl/transfer"/>
</dbReference>
<evidence type="ECO:0000313" key="5">
    <source>
        <dbReference type="Proteomes" id="UP001562425"/>
    </source>
</evidence>
<name>A0ABD1D5B9_CULPP</name>
<dbReference type="PANTHER" id="PTHR10072:SF41">
    <property type="entry name" value="IRON-SULFUR CLUSTER ASSEMBLY 1 HOMOLOG, MITOCHONDRIAL"/>
    <property type="match status" value="1"/>
</dbReference>
<gene>
    <name evidence="4" type="ORF">pipiens_000340</name>
</gene>
<feature type="non-terminal residue" evidence="4">
    <location>
        <position position="196"/>
    </location>
</feature>
<reference evidence="4 5" key="1">
    <citation type="submission" date="2024-05" db="EMBL/GenBank/DDBJ databases">
        <title>Culex pipiens pipiens assembly and annotation.</title>
        <authorList>
            <person name="Alout H."/>
            <person name="Durand T."/>
        </authorList>
    </citation>
    <scope>NUCLEOTIDE SEQUENCE [LARGE SCALE GENOMIC DNA]</scope>
    <source>
        <strain evidence="4">HA-2024</strain>
        <tissue evidence="4">Whole body</tissue>
    </source>
</reference>
<accession>A0ABD1D5B9</accession>
<dbReference type="EMBL" id="JBEHCU010007429">
    <property type="protein sequence ID" value="KAL1394815.1"/>
    <property type="molecule type" value="Genomic_DNA"/>
</dbReference>